<dbReference type="InterPro" id="IPR021135">
    <property type="entry name" value="PEP_COase"/>
</dbReference>
<dbReference type="PANTHER" id="PTHR30523">
    <property type="entry name" value="PHOSPHOENOLPYRUVATE CARBOXYLASE"/>
    <property type="match status" value="1"/>
</dbReference>
<protein>
    <recommendedName>
        <fullName evidence="2">Phosphoenolpyruvate carboxylase</fullName>
    </recommendedName>
</protein>
<gene>
    <name evidence="4" type="ORF">GHK86_07080</name>
</gene>
<evidence type="ECO:0000313" key="5">
    <source>
        <dbReference type="Proteomes" id="UP000437736"/>
    </source>
</evidence>
<evidence type="ECO:0000256" key="1">
    <source>
        <dbReference type="ARBA" id="ARBA00003670"/>
    </source>
</evidence>
<organism evidence="4 5">
    <name type="scientific">Acidiferrimicrobium australe</name>
    <dbReference type="NCBI Taxonomy" id="2664430"/>
    <lineage>
        <taxon>Bacteria</taxon>
        <taxon>Bacillati</taxon>
        <taxon>Actinomycetota</taxon>
        <taxon>Acidimicrobiia</taxon>
        <taxon>Acidimicrobiales</taxon>
        <taxon>Acidimicrobiaceae</taxon>
        <taxon>Acidiferrimicrobium</taxon>
    </lineage>
</organism>
<dbReference type="SUPFAM" id="SSF51621">
    <property type="entry name" value="Phosphoenolpyruvate/pyruvate domain"/>
    <property type="match status" value="1"/>
</dbReference>
<accession>A0ABW9QVS6</accession>
<reference evidence="4 5" key="1">
    <citation type="submission" date="2019-11" db="EMBL/GenBank/DDBJ databases">
        <title>Acidiferrimicrobium australis gen. nov., sp. nov., an acidophilic and obligately heterotrophic, member of the Actinobacteria that catalyses dissimilatory oxido- reduction of iron isolated from metal-rich acidic water in Chile.</title>
        <authorList>
            <person name="Gonzalez D."/>
            <person name="Huber K."/>
            <person name="Hedrich S."/>
            <person name="Rojas-Villalobos C."/>
            <person name="Quatrini R."/>
            <person name="Dinamarca M.A."/>
            <person name="Schwarz A."/>
            <person name="Canales C."/>
            <person name="Nancucheo I."/>
        </authorList>
    </citation>
    <scope>NUCLEOTIDE SEQUENCE [LARGE SCALE GENOMIC DNA]</scope>
    <source>
        <strain evidence="4 5">USS-CCA1</strain>
    </source>
</reference>
<name>A0ABW9QVS6_9ACTN</name>
<dbReference type="Pfam" id="PF00311">
    <property type="entry name" value="PEPcase"/>
    <property type="match status" value="1"/>
</dbReference>
<keyword evidence="4" id="KW-0456">Lyase</keyword>
<sequence length="678" mass="73143">APAAGGRAPVVRMGSWIGGDRDGNPFVTAEVLRYAVDRQATVALAHHLAALRSLAIQLSMSSNLVRCSAAVAELADASGDTSPFRSEEPYRRAMNGCYARLAATARRLLGSVPGLEPRAVLEPYGCPAELAADLAAIEASLAAHGAAPLARARVAPVRRSVELFGFHLASLDLRQNSEVHEAVLAELFARAGVVEDYQALDEEARVALLLEELGRARLLASPWVAYGEQTAGELAVLREAGAASARFGPAAVPHYVISKCEGVSDILEVAVLAKEAGLCQPAGPRPRLGIDVVPLFETIADLAAAGRTIHRLLELPRWRALVDERGGWQEVMVGYSDSNKDGGYLTSNWALHRAERDLVAVAAAQGVHLRLFHGRGGAVGRGGGPTYEAIRAQPPGSVQGAVRVTEQGEMIAAEYSDPQHARRGLEALVAAAVEATTVADDGLGPDAARYYEVMEELAEGAGRAYRELVYGTPGFVTWFRTATPIGEIAELNIGSRPPSRRASDRIEDLRAIPWVFSWSQCRIMLPGWYGVGSAIERWAGGDDARWELLAEMHGRWPWWRSVLANMAMVLAKADLDIGARYAELVADEELRRRVFEPIVAEHARTVAAYTRVTGRTDPLDGAPDLARALRNRLPYLDPLNHLQVSLLRRWRSGDRERSVQAGIQVTLNGLATGLRNSG</sequence>
<dbReference type="EMBL" id="WJHE01000309">
    <property type="protein sequence ID" value="MST32483.1"/>
    <property type="molecule type" value="Genomic_DNA"/>
</dbReference>
<dbReference type="InterPro" id="IPR033129">
    <property type="entry name" value="PEPCASE_His_AS"/>
</dbReference>
<feature type="non-terminal residue" evidence="4">
    <location>
        <position position="1"/>
    </location>
</feature>
<comment type="function">
    <text evidence="1">Forms oxaloacetate, a four-carbon dicarboxylic acid source for the tricarboxylic acid cycle.</text>
</comment>
<dbReference type="Proteomes" id="UP000437736">
    <property type="component" value="Unassembled WGS sequence"/>
</dbReference>
<dbReference type="PANTHER" id="PTHR30523:SF6">
    <property type="entry name" value="PHOSPHOENOLPYRUVATE CARBOXYLASE"/>
    <property type="match status" value="1"/>
</dbReference>
<keyword evidence="5" id="KW-1185">Reference proteome</keyword>
<evidence type="ECO:0000313" key="4">
    <source>
        <dbReference type="EMBL" id="MST32483.1"/>
    </source>
</evidence>
<evidence type="ECO:0000256" key="2">
    <source>
        <dbReference type="ARBA" id="ARBA00022419"/>
    </source>
</evidence>
<dbReference type="NCBIfam" id="NF000584">
    <property type="entry name" value="PRK00009.1"/>
    <property type="match status" value="1"/>
</dbReference>
<feature type="active site" evidence="3">
    <location>
        <position position="340"/>
    </location>
</feature>
<dbReference type="GO" id="GO:0008964">
    <property type="term" value="F:phosphoenolpyruvate carboxylase activity"/>
    <property type="evidence" value="ECO:0007669"/>
    <property type="project" value="UniProtKB-EC"/>
</dbReference>
<proteinExistence type="predicted"/>
<dbReference type="PROSITE" id="PS00393">
    <property type="entry name" value="PEPCASE_2"/>
    <property type="match status" value="1"/>
</dbReference>
<evidence type="ECO:0000256" key="3">
    <source>
        <dbReference type="PROSITE-ProRule" id="PRU10112"/>
    </source>
</evidence>
<dbReference type="PRINTS" id="PR00150">
    <property type="entry name" value="PEPCARBXLASE"/>
</dbReference>
<dbReference type="Gene3D" id="1.20.1440.90">
    <property type="entry name" value="Phosphoenolpyruvate/pyruvate domain"/>
    <property type="match status" value="1"/>
</dbReference>
<comment type="caution">
    <text evidence="4">The sequence shown here is derived from an EMBL/GenBank/DDBJ whole genome shotgun (WGS) entry which is preliminary data.</text>
</comment>
<dbReference type="InterPro" id="IPR015813">
    <property type="entry name" value="Pyrv/PenolPyrv_kinase-like_dom"/>
</dbReference>